<dbReference type="SUPFAM" id="SSF46785">
    <property type="entry name" value="Winged helix' DNA-binding domain"/>
    <property type="match status" value="1"/>
</dbReference>
<dbReference type="InterPro" id="IPR036390">
    <property type="entry name" value="WH_DNA-bd_sf"/>
</dbReference>
<evidence type="ECO:0000256" key="4">
    <source>
        <dbReference type="SAM" id="MobiDB-lite"/>
    </source>
</evidence>
<keyword evidence="8" id="KW-1185">Reference proteome</keyword>
<reference evidence="7 8" key="1">
    <citation type="submission" date="2009-11" db="EMBL/GenBank/DDBJ databases">
        <title>Annotation of Allomyces macrogynus ATCC 38327.</title>
        <authorList>
            <consortium name="The Broad Institute Genome Sequencing Platform"/>
            <person name="Russ C."/>
            <person name="Cuomo C."/>
            <person name="Burger G."/>
            <person name="Gray M.W."/>
            <person name="Holland P.W.H."/>
            <person name="King N."/>
            <person name="Lang F.B.F."/>
            <person name="Roger A.J."/>
            <person name="Ruiz-Trillo I."/>
            <person name="Young S.K."/>
            <person name="Zeng Q."/>
            <person name="Gargeya S."/>
            <person name="Fitzgerald M."/>
            <person name="Haas B."/>
            <person name="Abouelleil A."/>
            <person name="Alvarado L."/>
            <person name="Arachchi H.M."/>
            <person name="Berlin A."/>
            <person name="Chapman S.B."/>
            <person name="Gearin G."/>
            <person name="Goldberg J."/>
            <person name="Griggs A."/>
            <person name="Gujja S."/>
            <person name="Hansen M."/>
            <person name="Heiman D."/>
            <person name="Howarth C."/>
            <person name="Larimer J."/>
            <person name="Lui A."/>
            <person name="MacDonald P.J.P."/>
            <person name="McCowen C."/>
            <person name="Montmayeur A."/>
            <person name="Murphy C."/>
            <person name="Neiman D."/>
            <person name="Pearson M."/>
            <person name="Priest M."/>
            <person name="Roberts A."/>
            <person name="Saif S."/>
            <person name="Shea T."/>
            <person name="Sisk P."/>
            <person name="Stolte C."/>
            <person name="Sykes S."/>
            <person name="Wortman J."/>
            <person name="Nusbaum C."/>
            <person name="Birren B."/>
        </authorList>
    </citation>
    <scope>NUCLEOTIDE SEQUENCE [LARGE SCALE GENOMIC DNA]</scope>
    <source>
        <strain evidence="7 8">ATCC 38327</strain>
    </source>
</reference>
<comment type="similarity">
    <text evidence="2">Belongs to the rad21 family.</text>
</comment>
<protein>
    <recommendedName>
        <fullName evidence="9">Rad21/Rec8-like protein N-terminal domain-containing protein</fullName>
    </recommendedName>
</protein>
<evidence type="ECO:0000313" key="7">
    <source>
        <dbReference type="EMBL" id="KNE70936.1"/>
    </source>
</evidence>
<dbReference type="GO" id="GO:0007062">
    <property type="term" value="P:sister chromatid cohesion"/>
    <property type="evidence" value="ECO:0007669"/>
    <property type="project" value="InterPro"/>
</dbReference>
<dbReference type="PANTHER" id="PTHR12585:SF69">
    <property type="entry name" value="FI11703P"/>
    <property type="match status" value="1"/>
</dbReference>
<evidence type="ECO:0000259" key="6">
    <source>
        <dbReference type="Pfam" id="PF04825"/>
    </source>
</evidence>
<dbReference type="InterPro" id="IPR006910">
    <property type="entry name" value="Rad21_Rec8_N"/>
</dbReference>
<feature type="domain" description="Rad21/Rec8-like protein N-terminal" evidence="6">
    <location>
        <begin position="4"/>
        <end position="110"/>
    </location>
</feature>
<keyword evidence="3" id="KW-0539">Nucleus</keyword>
<evidence type="ECO:0000256" key="2">
    <source>
        <dbReference type="ARBA" id="ARBA00009870"/>
    </source>
</evidence>
<name>A0A0L0T899_ALLM3</name>
<gene>
    <name evidence="7" type="ORF">AMAG_15026</name>
</gene>
<dbReference type="InterPro" id="IPR023093">
    <property type="entry name" value="ScpA-like_C"/>
</dbReference>
<accession>A0A0L0T899</accession>
<evidence type="ECO:0000256" key="3">
    <source>
        <dbReference type="ARBA" id="ARBA00023242"/>
    </source>
</evidence>
<dbReference type="GO" id="GO:0003682">
    <property type="term" value="F:chromatin binding"/>
    <property type="evidence" value="ECO:0007669"/>
    <property type="project" value="TreeGrafter"/>
</dbReference>
<evidence type="ECO:0008006" key="9">
    <source>
        <dbReference type="Google" id="ProtNLM"/>
    </source>
</evidence>
<dbReference type="GO" id="GO:0008278">
    <property type="term" value="C:cohesin complex"/>
    <property type="evidence" value="ECO:0007669"/>
    <property type="project" value="InterPro"/>
</dbReference>
<organism evidence="7 8">
    <name type="scientific">Allomyces macrogynus (strain ATCC 38327)</name>
    <name type="common">Allomyces javanicus var. macrogynus</name>
    <dbReference type="NCBI Taxonomy" id="578462"/>
    <lineage>
        <taxon>Eukaryota</taxon>
        <taxon>Fungi</taxon>
        <taxon>Fungi incertae sedis</taxon>
        <taxon>Blastocladiomycota</taxon>
        <taxon>Blastocladiomycetes</taxon>
        <taxon>Blastocladiales</taxon>
        <taxon>Blastocladiaceae</taxon>
        <taxon>Allomyces</taxon>
    </lineage>
</organism>
<dbReference type="InterPro" id="IPR006909">
    <property type="entry name" value="Rad21/Rec8_C_eu"/>
</dbReference>
<dbReference type="VEuPathDB" id="FungiDB:AMAG_15026"/>
<dbReference type="InterPro" id="IPR039781">
    <property type="entry name" value="Rad21/Rec8-like"/>
</dbReference>
<reference evidence="8" key="2">
    <citation type="submission" date="2009-11" db="EMBL/GenBank/DDBJ databases">
        <title>The Genome Sequence of Allomyces macrogynus strain ATCC 38327.</title>
        <authorList>
            <consortium name="The Broad Institute Genome Sequencing Platform"/>
            <person name="Russ C."/>
            <person name="Cuomo C."/>
            <person name="Shea T."/>
            <person name="Young S.K."/>
            <person name="Zeng Q."/>
            <person name="Koehrsen M."/>
            <person name="Haas B."/>
            <person name="Borodovsky M."/>
            <person name="Guigo R."/>
            <person name="Alvarado L."/>
            <person name="Berlin A."/>
            <person name="Borenstein D."/>
            <person name="Chen Z."/>
            <person name="Engels R."/>
            <person name="Freedman E."/>
            <person name="Gellesch M."/>
            <person name="Goldberg J."/>
            <person name="Griggs A."/>
            <person name="Gujja S."/>
            <person name="Heiman D."/>
            <person name="Hepburn T."/>
            <person name="Howarth C."/>
            <person name="Jen D."/>
            <person name="Larson L."/>
            <person name="Lewis B."/>
            <person name="Mehta T."/>
            <person name="Park D."/>
            <person name="Pearson M."/>
            <person name="Roberts A."/>
            <person name="Saif S."/>
            <person name="Shenoy N."/>
            <person name="Sisk P."/>
            <person name="Stolte C."/>
            <person name="Sykes S."/>
            <person name="Walk T."/>
            <person name="White J."/>
            <person name="Yandava C."/>
            <person name="Burger G."/>
            <person name="Gray M.W."/>
            <person name="Holland P.W.H."/>
            <person name="King N."/>
            <person name="Lang F.B.F."/>
            <person name="Roger A.J."/>
            <person name="Ruiz-Trillo I."/>
            <person name="Lander E."/>
            <person name="Nusbaum C."/>
        </authorList>
    </citation>
    <scope>NUCLEOTIDE SEQUENCE [LARGE SCALE GENOMIC DNA]</scope>
    <source>
        <strain evidence="8">ATCC 38327</strain>
    </source>
</reference>
<proteinExistence type="inferred from homology"/>
<dbReference type="GO" id="GO:0005634">
    <property type="term" value="C:nucleus"/>
    <property type="evidence" value="ECO:0007669"/>
    <property type="project" value="UniProtKB-SubCell"/>
</dbReference>
<dbReference type="GO" id="GO:1990414">
    <property type="term" value="P:replication-born double-strand break repair via sister chromatid exchange"/>
    <property type="evidence" value="ECO:0007669"/>
    <property type="project" value="TreeGrafter"/>
</dbReference>
<comment type="subcellular location">
    <subcellularLocation>
        <location evidence="1">Nucleus</location>
    </subcellularLocation>
</comment>
<dbReference type="eggNOG" id="KOG1213">
    <property type="taxonomic scope" value="Eukaryota"/>
</dbReference>
<dbReference type="PANTHER" id="PTHR12585">
    <property type="entry name" value="SCC1 / RAD21 FAMILY MEMBER"/>
    <property type="match status" value="1"/>
</dbReference>
<evidence type="ECO:0000313" key="8">
    <source>
        <dbReference type="Proteomes" id="UP000054350"/>
    </source>
</evidence>
<evidence type="ECO:0000256" key="1">
    <source>
        <dbReference type="ARBA" id="ARBA00004123"/>
    </source>
</evidence>
<feature type="domain" description="Rad21/Rec8-like protein C-terminal eukaryotic" evidence="5">
    <location>
        <begin position="581"/>
        <end position="628"/>
    </location>
</feature>
<dbReference type="Pfam" id="PF04824">
    <property type="entry name" value="Rad21_Rec8"/>
    <property type="match status" value="1"/>
</dbReference>
<dbReference type="EMBL" id="GG745368">
    <property type="protein sequence ID" value="KNE70936.1"/>
    <property type="molecule type" value="Genomic_DNA"/>
</dbReference>
<feature type="region of interest" description="Disordered" evidence="4">
    <location>
        <begin position="514"/>
        <end position="542"/>
    </location>
</feature>
<dbReference type="Proteomes" id="UP000054350">
    <property type="component" value="Unassembled WGS sequence"/>
</dbReference>
<dbReference type="AlphaFoldDB" id="A0A0L0T899"/>
<evidence type="ECO:0000259" key="5">
    <source>
        <dbReference type="Pfam" id="PF04824"/>
    </source>
</evidence>
<dbReference type="OrthoDB" id="10071381at2759"/>
<sequence>MPLADVALHRRGPLAKVWLAAHYDKKLSKKDIVHASIPKSVAAIQADAALPAAALRLTGQLLVGVVRIYSRKAKYLLDECHDAKLAIQLAFKPGAVNVDLPADQHRAAQQNITLADDAAGLLAVDLLAPTPLDDLAAEWGGLGALRDAPPTPTISQARRQDITLADAFLLAPSPRKQQVASGSLSLSDAAATASSTSAAARLAAAAGAAGVNDMDMLDLGLELPPLDLDLGLDLGMAPPHLVPEVEAARRDETGDAMMLDLGLDLPPPLPPIDDKDVMMNDNGIVPPPPLPPQDLFADDLEPFGVVPGTPAAANGAVADGASLAFDAPTTPVALFADPDAPVADAENAEAAAAVKPARKRRKMALLDAEISVPHGTVQALLKDTSSIVMPSAVYVPASSAHAALLTTAHTKFAQLVATPWLNGLSNDLRDKCRIGMAAAPKSTTDLDRNVDIFDEIPPPPPMPPVDEDLYAAAMHESDFLPPPPPPPVPPVDEEMPLVDDAFQPMDDVLIGAQPAASSTTAPPPLPEDWADEHEPRPEEEDDEAAAVGGFSRASVRAIKDLRAQFTAKGATSADDEAVLTSADVFDGKPKRDAARTFYELLLLGTRNVIKVQQEGAFGDVAVRARPALFELALS</sequence>
<dbReference type="Pfam" id="PF04825">
    <property type="entry name" value="Rad21_Rec8_N"/>
    <property type="match status" value="1"/>
</dbReference>
<dbReference type="STRING" id="578462.A0A0L0T899"/>
<dbReference type="Gene3D" id="1.10.10.580">
    <property type="entry name" value="Structural maintenance of chromosome 1. Chain E"/>
    <property type="match status" value="1"/>
</dbReference>